<organism evidence="10 11">
    <name type="scientific">Peptoniphilus gorbachii</name>
    <dbReference type="NCBI Taxonomy" id="411567"/>
    <lineage>
        <taxon>Bacteria</taxon>
        <taxon>Bacillati</taxon>
        <taxon>Bacillota</taxon>
        <taxon>Tissierellia</taxon>
        <taxon>Tissierellales</taxon>
        <taxon>Peptoniphilaceae</taxon>
        <taxon>Peptoniphilus</taxon>
    </lineage>
</organism>
<dbReference type="InterPro" id="IPR036388">
    <property type="entry name" value="WH-like_DNA-bd_sf"/>
</dbReference>
<evidence type="ECO:0000313" key="11">
    <source>
        <dbReference type="Proteomes" id="UP000720595"/>
    </source>
</evidence>
<evidence type="ECO:0000256" key="4">
    <source>
        <dbReference type="ARBA" id="ARBA00023125"/>
    </source>
</evidence>
<dbReference type="InterPro" id="IPR039420">
    <property type="entry name" value="WalR-like"/>
</dbReference>
<dbReference type="Pfam" id="PF00486">
    <property type="entry name" value="Trans_reg_C"/>
    <property type="match status" value="1"/>
</dbReference>
<name>A0ABS2MLX9_9FIRM</name>
<proteinExistence type="predicted"/>
<dbReference type="Proteomes" id="UP000720595">
    <property type="component" value="Unassembled WGS sequence"/>
</dbReference>
<dbReference type="InterPro" id="IPR001867">
    <property type="entry name" value="OmpR/PhoB-type_DNA-bd"/>
</dbReference>
<sequence length="234" mass="27082">MEEKILVVDDESAISDIIKFNFEKEGYLIDTADNGKGAIKLAGENDYDLILLDIMMPKLNGFEALREIRKSSDVPVIMLTAREDEVDKVLGLELGADDYVVKPFSMRELLARVKAVLRRSDGQEKKEKDTKILKAMDLEINLEKYQVKRGEKNIELTLREFELLKFLASHPGIVFSREELLQEVWEYEYYGDIRTVDVTVRRLREKIEDENKDFKYIKTKRGVGYLFASDNGES</sequence>
<dbReference type="PANTHER" id="PTHR48111">
    <property type="entry name" value="REGULATOR OF RPOS"/>
    <property type="match status" value="1"/>
</dbReference>
<dbReference type="RefSeq" id="WP_205052480.1">
    <property type="nucleotide sequence ID" value="NZ_JAFBDH010000013.1"/>
</dbReference>
<protein>
    <submittedName>
        <fullName evidence="10">Two-component system response regulator VicR</fullName>
    </submittedName>
</protein>
<dbReference type="PANTHER" id="PTHR48111:SF40">
    <property type="entry name" value="PHOSPHATE REGULON TRANSCRIPTIONAL REGULATORY PROTEIN PHOB"/>
    <property type="match status" value="1"/>
</dbReference>
<comment type="caution">
    <text evidence="10">The sequence shown here is derived from an EMBL/GenBank/DDBJ whole genome shotgun (WGS) entry which is preliminary data.</text>
</comment>
<feature type="DNA-binding region" description="OmpR/PhoB-type" evidence="7">
    <location>
        <begin position="130"/>
        <end position="229"/>
    </location>
</feature>
<keyword evidence="5" id="KW-0804">Transcription</keyword>
<dbReference type="Gene3D" id="3.40.50.2300">
    <property type="match status" value="1"/>
</dbReference>
<keyword evidence="11" id="KW-1185">Reference proteome</keyword>
<dbReference type="Gene3D" id="6.10.250.690">
    <property type="match status" value="1"/>
</dbReference>
<dbReference type="SMART" id="SM00448">
    <property type="entry name" value="REC"/>
    <property type="match status" value="1"/>
</dbReference>
<dbReference type="InterPro" id="IPR016032">
    <property type="entry name" value="Sig_transdc_resp-reg_C-effctor"/>
</dbReference>
<keyword evidence="4 7" id="KW-0238">DNA-binding</keyword>
<evidence type="ECO:0000256" key="2">
    <source>
        <dbReference type="ARBA" id="ARBA00023012"/>
    </source>
</evidence>
<evidence type="ECO:0000256" key="6">
    <source>
        <dbReference type="PROSITE-ProRule" id="PRU00169"/>
    </source>
</evidence>
<feature type="domain" description="OmpR/PhoB-type" evidence="9">
    <location>
        <begin position="130"/>
        <end position="229"/>
    </location>
</feature>
<reference evidence="10 11" key="1">
    <citation type="submission" date="2021-01" db="EMBL/GenBank/DDBJ databases">
        <title>Genomic Encyclopedia of Type Strains, Phase IV (KMG-IV): sequencing the most valuable type-strain genomes for metagenomic binning, comparative biology and taxonomic classification.</title>
        <authorList>
            <person name="Goeker M."/>
        </authorList>
    </citation>
    <scope>NUCLEOTIDE SEQUENCE [LARGE SCALE GENOMIC DNA]</scope>
    <source>
        <strain evidence="10 11">DSM 21461</strain>
    </source>
</reference>
<dbReference type="InterPro" id="IPR011006">
    <property type="entry name" value="CheY-like_superfamily"/>
</dbReference>
<dbReference type="Pfam" id="PF00072">
    <property type="entry name" value="Response_reg"/>
    <property type="match status" value="1"/>
</dbReference>
<evidence type="ECO:0000256" key="1">
    <source>
        <dbReference type="ARBA" id="ARBA00022553"/>
    </source>
</evidence>
<evidence type="ECO:0000256" key="5">
    <source>
        <dbReference type="ARBA" id="ARBA00023163"/>
    </source>
</evidence>
<evidence type="ECO:0000256" key="7">
    <source>
        <dbReference type="PROSITE-ProRule" id="PRU01091"/>
    </source>
</evidence>
<dbReference type="SUPFAM" id="SSF52172">
    <property type="entry name" value="CheY-like"/>
    <property type="match status" value="1"/>
</dbReference>
<gene>
    <name evidence="10" type="ORF">JOD41_001761</name>
</gene>
<dbReference type="InterPro" id="IPR001789">
    <property type="entry name" value="Sig_transdc_resp-reg_receiver"/>
</dbReference>
<keyword evidence="2" id="KW-0902">Two-component regulatory system</keyword>
<feature type="modified residue" description="4-aspartylphosphate" evidence="6">
    <location>
        <position position="53"/>
    </location>
</feature>
<keyword evidence="1 6" id="KW-0597">Phosphoprotein</keyword>
<evidence type="ECO:0000259" key="8">
    <source>
        <dbReference type="PROSITE" id="PS50110"/>
    </source>
</evidence>
<feature type="domain" description="Response regulatory" evidence="8">
    <location>
        <begin position="4"/>
        <end position="117"/>
    </location>
</feature>
<evidence type="ECO:0000259" key="9">
    <source>
        <dbReference type="PROSITE" id="PS51755"/>
    </source>
</evidence>
<evidence type="ECO:0000256" key="3">
    <source>
        <dbReference type="ARBA" id="ARBA00023015"/>
    </source>
</evidence>
<dbReference type="CDD" id="cd00383">
    <property type="entry name" value="trans_reg_C"/>
    <property type="match status" value="1"/>
</dbReference>
<dbReference type="Gene3D" id="1.10.10.10">
    <property type="entry name" value="Winged helix-like DNA-binding domain superfamily/Winged helix DNA-binding domain"/>
    <property type="match status" value="1"/>
</dbReference>
<dbReference type="PROSITE" id="PS51755">
    <property type="entry name" value="OMPR_PHOB"/>
    <property type="match status" value="1"/>
</dbReference>
<dbReference type="SMART" id="SM00862">
    <property type="entry name" value="Trans_reg_C"/>
    <property type="match status" value="1"/>
</dbReference>
<dbReference type="PROSITE" id="PS50110">
    <property type="entry name" value="RESPONSE_REGULATORY"/>
    <property type="match status" value="1"/>
</dbReference>
<accession>A0ABS2MLX9</accession>
<evidence type="ECO:0000313" key="10">
    <source>
        <dbReference type="EMBL" id="MBM7551015.1"/>
    </source>
</evidence>
<dbReference type="SUPFAM" id="SSF46894">
    <property type="entry name" value="C-terminal effector domain of the bipartite response regulators"/>
    <property type="match status" value="1"/>
</dbReference>
<dbReference type="EMBL" id="JAFBDH010000013">
    <property type="protein sequence ID" value="MBM7551015.1"/>
    <property type="molecule type" value="Genomic_DNA"/>
</dbReference>
<keyword evidence="3" id="KW-0805">Transcription regulation</keyword>